<keyword evidence="4 7" id="KW-1133">Transmembrane helix</keyword>
<dbReference type="STRING" id="1838286.Verru16b_03287"/>
<feature type="domain" description="MacB-like periplasmic core" evidence="9">
    <location>
        <begin position="421"/>
        <end position="637"/>
    </location>
</feature>
<evidence type="ECO:0000256" key="4">
    <source>
        <dbReference type="ARBA" id="ARBA00022989"/>
    </source>
</evidence>
<gene>
    <name evidence="10" type="primary">macB_20</name>
    <name evidence="10" type="ORF">Verru16b_03287</name>
</gene>
<evidence type="ECO:0000256" key="3">
    <source>
        <dbReference type="ARBA" id="ARBA00022692"/>
    </source>
</evidence>
<dbReference type="GO" id="GO:0022857">
    <property type="term" value="F:transmembrane transporter activity"/>
    <property type="evidence" value="ECO:0007669"/>
    <property type="project" value="TreeGrafter"/>
</dbReference>
<dbReference type="PANTHER" id="PTHR30572:SF4">
    <property type="entry name" value="ABC TRANSPORTER PERMEASE YTRF"/>
    <property type="match status" value="1"/>
</dbReference>
<name>A0A1D8AZ69_9BACT</name>
<comment type="subcellular location">
    <subcellularLocation>
        <location evidence="1">Cell membrane</location>
        <topology evidence="1">Multi-pass membrane protein</topology>
    </subcellularLocation>
</comment>
<reference evidence="10 11" key="1">
    <citation type="submission" date="2016-06" db="EMBL/GenBank/DDBJ databases">
        <title>Three novel species with peptidoglycan cell walls form the new genus Lacunisphaera gen. nov. in the family Opitutaceae of the verrucomicrobial subdivision 4.</title>
        <authorList>
            <person name="Rast P."/>
            <person name="Gloeckner I."/>
            <person name="Jogler M."/>
            <person name="Boedeker C."/>
            <person name="Jeske O."/>
            <person name="Wiegand S."/>
            <person name="Reinhardt R."/>
            <person name="Schumann P."/>
            <person name="Rohde M."/>
            <person name="Spring S."/>
            <person name="Gloeckner F.O."/>
            <person name="Jogler C."/>
        </authorList>
    </citation>
    <scope>NUCLEOTIDE SEQUENCE [LARGE SCALE GENOMIC DNA]</scope>
    <source>
        <strain evidence="10 11">IG16b</strain>
    </source>
</reference>
<evidence type="ECO:0000259" key="9">
    <source>
        <dbReference type="Pfam" id="PF12704"/>
    </source>
</evidence>
<comment type="similarity">
    <text evidence="6">Belongs to the ABC-4 integral membrane protein family.</text>
</comment>
<keyword evidence="10" id="KW-0067">ATP-binding</keyword>
<dbReference type="Proteomes" id="UP000095228">
    <property type="component" value="Chromosome"/>
</dbReference>
<dbReference type="GO" id="GO:0005886">
    <property type="term" value="C:plasma membrane"/>
    <property type="evidence" value="ECO:0007669"/>
    <property type="project" value="UniProtKB-SubCell"/>
</dbReference>
<dbReference type="PANTHER" id="PTHR30572">
    <property type="entry name" value="MEMBRANE COMPONENT OF TRANSPORTER-RELATED"/>
    <property type="match status" value="1"/>
</dbReference>
<sequence>MISELKFAVRQLLKSPGFTAIALLTLTLGIGVNTAMFTVVNTLLFQPAPYPDSAQVVRVYGTNAQGDAWPHSLPDLRDLGTQGQTFASVTPYQWWIFSLAEPGQPAEALNGVVAAANLFDTLGLQPVLGRAFTAEEQQAGRDTVAVLSDACWRRKFGADPGIIGRSLRIGGESVTIIGVMPAQAEYPTFWGPIDVWRPLPLAEGWREDRSVSWLQAVARLKPGVSRTEAQAESTVIAGRLALQYPGSNAGKGVRLVPLVGSEVAVVHRRLIWLTLGLAGFVLLIACANLGNLQLARSAGRARDFAIRAALGASRPALMRRLLVENLLLGLAGGGLGLLAAQFLTSFLAPHLFAGKTANAVFQTDGRVFAFALGVAVLAGLLSGGIPAWLASRTDVNLALKQQSRGATGDRGRQRGRQALIVSQIAFSVVLLAGSAFFLRGLQRYLTQDPGWRVEGLVRGTMTLTELKYPTEASRRLFHQRLMERVARLPGVEGAALTVSLPLRDYTTPMGFVPEGREEPRPGHEPFAFHNIVSADYFSLLGIRLVEGRAFAPAEPPAGSPHQIIISESIARQFWPGESAIGRRIREVDPQGRPHWEVIGVVRDVGLAGNVDTPATHYQIYHNMAQNPWGYFTLVARSRNPATLADPLRRAVAELDPDLPVVELRTVQETVAGALHDLQVTNKLLAAFAGLGLCLAALGIYGVISGLVAMRIQEFGIRLALGAQPEHVLRIVLGNGVRLAGLGTALGLGLAALLLPSLSAAFPGLPGLDVPAFLAVVALLLAVTLVACWLPARRATKVDPMVALRAE</sequence>
<dbReference type="GO" id="GO:0005524">
    <property type="term" value="F:ATP binding"/>
    <property type="evidence" value="ECO:0007669"/>
    <property type="project" value="UniProtKB-KW"/>
</dbReference>
<keyword evidence="5 7" id="KW-0472">Membrane</keyword>
<dbReference type="Pfam" id="PF12704">
    <property type="entry name" value="MacB_PCD"/>
    <property type="match status" value="2"/>
</dbReference>
<protein>
    <submittedName>
        <fullName evidence="10">Macrolide export ATP-binding/permease protein MacB</fullName>
        <ecNumber evidence="10">3.6.3.-</ecNumber>
    </submittedName>
</protein>
<feature type="transmembrane region" description="Helical" evidence="7">
    <location>
        <begin position="683"/>
        <end position="708"/>
    </location>
</feature>
<dbReference type="InterPro" id="IPR017800">
    <property type="entry name" value="ADOP"/>
</dbReference>
<dbReference type="AlphaFoldDB" id="A0A1D8AZ69"/>
<evidence type="ECO:0000313" key="11">
    <source>
        <dbReference type="Proteomes" id="UP000095228"/>
    </source>
</evidence>
<dbReference type="KEGG" id="obg:Verru16b_03287"/>
<keyword evidence="11" id="KW-1185">Reference proteome</keyword>
<dbReference type="Pfam" id="PF02687">
    <property type="entry name" value="FtsX"/>
    <property type="match status" value="2"/>
</dbReference>
<dbReference type="EMBL" id="CP016094">
    <property type="protein sequence ID" value="AOS46190.1"/>
    <property type="molecule type" value="Genomic_DNA"/>
</dbReference>
<accession>A0A1D8AZ69</accession>
<dbReference type="GO" id="GO:0016787">
    <property type="term" value="F:hydrolase activity"/>
    <property type="evidence" value="ECO:0007669"/>
    <property type="project" value="UniProtKB-KW"/>
</dbReference>
<feature type="transmembrane region" description="Helical" evidence="7">
    <location>
        <begin position="270"/>
        <end position="292"/>
    </location>
</feature>
<keyword evidence="2" id="KW-1003">Cell membrane</keyword>
<keyword evidence="10" id="KW-0378">Hydrolase</keyword>
<feature type="transmembrane region" description="Helical" evidence="7">
    <location>
        <begin position="738"/>
        <end position="757"/>
    </location>
</feature>
<organism evidence="10 11">
    <name type="scientific">Lacunisphaera limnophila</name>
    <dbReference type="NCBI Taxonomy" id="1838286"/>
    <lineage>
        <taxon>Bacteria</taxon>
        <taxon>Pseudomonadati</taxon>
        <taxon>Verrucomicrobiota</taxon>
        <taxon>Opitutia</taxon>
        <taxon>Opitutales</taxon>
        <taxon>Opitutaceae</taxon>
        <taxon>Lacunisphaera</taxon>
    </lineage>
</organism>
<evidence type="ECO:0000259" key="8">
    <source>
        <dbReference type="Pfam" id="PF02687"/>
    </source>
</evidence>
<evidence type="ECO:0000256" key="2">
    <source>
        <dbReference type="ARBA" id="ARBA00022475"/>
    </source>
</evidence>
<dbReference type="NCBIfam" id="TIGR03434">
    <property type="entry name" value="ADOP"/>
    <property type="match status" value="1"/>
</dbReference>
<evidence type="ECO:0000256" key="1">
    <source>
        <dbReference type="ARBA" id="ARBA00004651"/>
    </source>
</evidence>
<keyword evidence="10" id="KW-0547">Nucleotide-binding</keyword>
<dbReference type="InterPro" id="IPR050250">
    <property type="entry name" value="Macrolide_Exporter_MacB"/>
</dbReference>
<dbReference type="EC" id="3.6.3.-" evidence="10"/>
<evidence type="ECO:0000256" key="7">
    <source>
        <dbReference type="SAM" id="Phobius"/>
    </source>
</evidence>
<evidence type="ECO:0000256" key="5">
    <source>
        <dbReference type="ARBA" id="ARBA00023136"/>
    </source>
</evidence>
<feature type="transmembrane region" description="Helical" evidence="7">
    <location>
        <begin position="21"/>
        <end position="45"/>
    </location>
</feature>
<feature type="transmembrane region" description="Helical" evidence="7">
    <location>
        <begin position="368"/>
        <end position="390"/>
    </location>
</feature>
<feature type="transmembrane region" description="Helical" evidence="7">
    <location>
        <begin position="769"/>
        <end position="791"/>
    </location>
</feature>
<evidence type="ECO:0000256" key="6">
    <source>
        <dbReference type="ARBA" id="ARBA00038076"/>
    </source>
</evidence>
<keyword evidence="3 7" id="KW-0812">Transmembrane</keyword>
<proteinExistence type="inferred from homology"/>
<evidence type="ECO:0000313" key="10">
    <source>
        <dbReference type="EMBL" id="AOS46190.1"/>
    </source>
</evidence>
<feature type="transmembrane region" description="Helical" evidence="7">
    <location>
        <begin position="418"/>
        <end position="438"/>
    </location>
</feature>
<dbReference type="InterPro" id="IPR003838">
    <property type="entry name" value="ABC3_permease_C"/>
</dbReference>
<feature type="domain" description="ABC3 transporter permease C-terminal" evidence="8">
    <location>
        <begin position="686"/>
        <end position="799"/>
    </location>
</feature>
<feature type="domain" description="MacB-like periplasmic core" evidence="9">
    <location>
        <begin position="19"/>
        <end position="232"/>
    </location>
</feature>
<dbReference type="InterPro" id="IPR025857">
    <property type="entry name" value="MacB_PCD"/>
</dbReference>
<feature type="domain" description="ABC3 transporter permease C-terminal" evidence="8">
    <location>
        <begin position="277"/>
        <end position="394"/>
    </location>
</feature>
<feature type="transmembrane region" description="Helical" evidence="7">
    <location>
        <begin position="326"/>
        <end position="348"/>
    </location>
</feature>